<gene>
    <name evidence="10" type="primary">glmS</name>
    <name evidence="13" type="ORF">FD31_GL001416</name>
</gene>
<keyword evidence="5 10" id="KW-0963">Cytoplasm</keyword>
<dbReference type="HAMAP" id="MF_00164">
    <property type="entry name" value="GlmS"/>
    <property type="match status" value="1"/>
</dbReference>
<dbReference type="SUPFAM" id="SSF56235">
    <property type="entry name" value="N-terminal nucleophile aminohydrolases (Ntn hydrolases)"/>
    <property type="match status" value="1"/>
</dbReference>
<dbReference type="GO" id="GO:0004360">
    <property type="term" value="F:glutamine-fructose-6-phosphate transaminase (isomerizing) activity"/>
    <property type="evidence" value="ECO:0007669"/>
    <property type="project" value="UniProtKB-UniRule"/>
</dbReference>
<dbReference type="InterPro" id="IPR017932">
    <property type="entry name" value="GATase_2_dom"/>
</dbReference>
<protein>
    <recommendedName>
        <fullName evidence="4 10">Glutamine--fructose-6-phosphate aminotransferase [isomerizing]</fullName>
        <ecNumber evidence="3 10">2.6.1.16</ecNumber>
    </recommendedName>
    <alternativeName>
        <fullName evidence="10">D-fructose-6-phosphate amidotransferase</fullName>
    </alternativeName>
    <alternativeName>
        <fullName evidence="10">GFAT</fullName>
    </alternativeName>
    <alternativeName>
        <fullName evidence="10">Glucosamine-6-phosphate synthase</fullName>
    </alternativeName>
    <alternativeName>
        <fullName evidence="10">Hexosephosphate aminotransferase</fullName>
    </alternativeName>
    <alternativeName>
        <fullName evidence="10">L-glutamine--D-fructose-6-phosphate amidotransferase</fullName>
    </alternativeName>
</protein>
<dbReference type="PROSITE" id="PS51464">
    <property type="entry name" value="SIS"/>
    <property type="match status" value="2"/>
</dbReference>
<evidence type="ECO:0000256" key="7">
    <source>
        <dbReference type="ARBA" id="ARBA00022679"/>
    </source>
</evidence>
<dbReference type="InterPro" id="IPR029055">
    <property type="entry name" value="Ntn_hydrolases_N"/>
</dbReference>
<feature type="domain" description="SIS" evidence="12">
    <location>
        <begin position="485"/>
        <end position="622"/>
    </location>
</feature>
<comment type="catalytic activity">
    <reaction evidence="1 10">
        <text>D-fructose 6-phosphate + L-glutamine = D-glucosamine 6-phosphate + L-glutamate</text>
        <dbReference type="Rhea" id="RHEA:13237"/>
        <dbReference type="ChEBI" id="CHEBI:29985"/>
        <dbReference type="ChEBI" id="CHEBI:58359"/>
        <dbReference type="ChEBI" id="CHEBI:58725"/>
        <dbReference type="ChEBI" id="CHEBI:61527"/>
        <dbReference type="EC" id="2.6.1.16"/>
    </reaction>
</comment>
<evidence type="ECO:0000259" key="12">
    <source>
        <dbReference type="PROSITE" id="PS51464"/>
    </source>
</evidence>
<dbReference type="AlphaFoldDB" id="A0A0R1WAW2"/>
<dbReference type="InterPro" id="IPR035466">
    <property type="entry name" value="GlmS/AgaS_SIS"/>
</dbReference>
<feature type="domain" description="Glutamine amidotransferase type-2" evidence="11">
    <location>
        <begin position="31"/>
        <end position="247"/>
    </location>
</feature>
<name>A0A0R1WAW2_9LACO</name>
<dbReference type="CDD" id="cd00714">
    <property type="entry name" value="GFAT"/>
    <property type="match status" value="1"/>
</dbReference>
<evidence type="ECO:0000259" key="11">
    <source>
        <dbReference type="PROSITE" id="PS51278"/>
    </source>
</evidence>
<dbReference type="Proteomes" id="UP000051302">
    <property type="component" value="Unassembled WGS sequence"/>
</dbReference>
<evidence type="ECO:0000256" key="1">
    <source>
        <dbReference type="ARBA" id="ARBA00001031"/>
    </source>
</evidence>
<dbReference type="STRING" id="1423774.FD31_GL001416"/>
<accession>A0A0R1WAW2</accession>
<dbReference type="CDD" id="cd05008">
    <property type="entry name" value="SIS_GlmS_GlmD_1"/>
    <property type="match status" value="1"/>
</dbReference>
<dbReference type="InterPro" id="IPR047084">
    <property type="entry name" value="GFAT_N"/>
</dbReference>
<dbReference type="Gene3D" id="3.40.50.10490">
    <property type="entry name" value="Glucose-6-phosphate isomerase like protein, domain 1"/>
    <property type="match status" value="2"/>
</dbReference>
<comment type="function">
    <text evidence="10">Catalyzes the first step in hexosamine metabolism, converting fructose-6P into glucosamine-6P using glutamine as a nitrogen source.</text>
</comment>
<evidence type="ECO:0000256" key="5">
    <source>
        <dbReference type="ARBA" id="ARBA00022490"/>
    </source>
</evidence>
<keyword evidence="14" id="KW-1185">Reference proteome</keyword>
<dbReference type="PROSITE" id="PS51278">
    <property type="entry name" value="GATASE_TYPE_2"/>
    <property type="match status" value="1"/>
</dbReference>
<comment type="subcellular location">
    <subcellularLocation>
        <location evidence="2 10">Cytoplasm</location>
    </subcellularLocation>
</comment>
<evidence type="ECO:0000256" key="2">
    <source>
        <dbReference type="ARBA" id="ARBA00004496"/>
    </source>
</evidence>
<dbReference type="PANTHER" id="PTHR10937">
    <property type="entry name" value="GLUCOSAMINE--FRUCTOSE-6-PHOSPHATE AMINOTRANSFERASE, ISOMERIZING"/>
    <property type="match status" value="1"/>
</dbReference>
<dbReference type="EMBL" id="AZFV01000027">
    <property type="protein sequence ID" value="KRM15080.1"/>
    <property type="molecule type" value="Genomic_DNA"/>
</dbReference>
<keyword evidence="7 10" id="KW-0808">Transferase</keyword>
<proteinExistence type="inferred from homology"/>
<dbReference type="GO" id="GO:0005975">
    <property type="term" value="P:carbohydrate metabolic process"/>
    <property type="evidence" value="ECO:0007669"/>
    <property type="project" value="UniProtKB-UniRule"/>
</dbReference>
<dbReference type="NCBIfam" id="TIGR01135">
    <property type="entry name" value="glmS"/>
    <property type="match status" value="1"/>
</dbReference>
<dbReference type="FunFam" id="3.40.50.10490:FF:000001">
    <property type="entry name" value="Glutamine--fructose-6-phosphate aminotransferase [isomerizing]"/>
    <property type="match status" value="1"/>
</dbReference>
<reference evidence="13 14" key="1">
    <citation type="journal article" date="2015" name="Genome Announc.">
        <title>Expanding the biotechnology potential of lactobacilli through comparative genomics of 213 strains and associated genera.</title>
        <authorList>
            <person name="Sun Z."/>
            <person name="Harris H.M."/>
            <person name="McCann A."/>
            <person name="Guo C."/>
            <person name="Argimon S."/>
            <person name="Zhang W."/>
            <person name="Yang X."/>
            <person name="Jeffery I.B."/>
            <person name="Cooney J.C."/>
            <person name="Kagawa T.F."/>
            <person name="Liu W."/>
            <person name="Song Y."/>
            <person name="Salvetti E."/>
            <person name="Wrobel A."/>
            <person name="Rasinkangas P."/>
            <person name="Parkhill J."/>
            <person name="Rea M.C."/>
            <person name="O'Sullivan O."/>
            <person name="Ritari J."/>
            <person name="Douillard F.P."/>
            <person name="Paul Ross R."/>
            <person name="Yang R."/>
            <person name="Briner A.E."/>
            <person name="Felis G.E."/>
            <person name="de Vos W.M."/>
            <person name="Barrangou R."/>
            <person name="Klaenhammer T.R."/>
            <person name="Caufield P.W."/>
            <person name="Cui Y."/>
            <person name="Zhang H."/>
            <person name="O'Toole P.W."/>
        </authorList>
    </citation>
    <scope>NUCLEOTIDE SEQUENCE [LARGE SCALE GENOMIC DNA]</scope>
    <source>
        <strain evidence="13 14">DSM 16982</strain>
    </source>
</reference>
<dbReference type="GO" id="GO:0005829">
    <property type="term" value="C:cytosol"/>
    <property type="evidence" value="ECO:0007669"/>
    <property type="project" value="TreeGrafter"/>
</dbReference>
<evidence type="ECO:0000313" key="13">
    <source>
        <dbReference type="EMBL" id="KRM15080.1"/>
    </source>
</evidence>
<evidence type="ECO:0000313" key="14">
    <source>
        <dbReference type="Proteomes" id="UP000051302"/>
    </source>
</evidence>
<keyword evidence="6 10" id="KW-0032">Aminotransferase</keyword>
<comment type="caution">
    <text evidence="13">The sequence shown here is derived from an EMBL/GenBank/DDBJ whole genome shotgun (WGS) entry which is preliminary data.</text>
</comment>
<keyword evidence="9" id="KW-0315">Glutamine amidotransferase</keyword>
<dbReference type="Gene3D" id="3.60.20.10">
    <property type="entry name" value="Glutamine Phosphoribosylpyrophosphate, subunit 1, domain 1"/>
    <property type="match status" value="1"/>
</dbReference>
<evidence type="ECO:0000256" key="3">
    <source>
        <dbReference type="ARBA" id="ARBA00012916"/>
    </source>
</evidence>
<dbReference type="CDD" id="cd05009">
    <property type="entry name" value="SIS_GlmS_GlmD_2"/>
    <property type="match status" value="1"/>
</dbReference>
<dbReference type="GO" id="GO:0097367">
    <property type="term" value="F:carbohydrate derivative binding"/>
    <property type="evidence" value="ECO:0007669"/>
    <property type="project" value="InterPro"/>
</dbReference>
<feature type="domain" description="SIS" evidence="12">
    <location>
        <begin position="313"/>
        <end position="452"/>
    </location>
</feature>
<dbReference type="InterPro" id="IPR005855">
    <property type="entry name" value="GFAT"/>
</dbReference>
<evidence type="ECO:0000256" key="6">
    <source>
        <dbReference type="ARBA" id="ARBA00022576"/>
    </source>
</evidence>
<evidence type="ECO:0000256" key="9">
    <source>
        <dbReference type="ARBA" id="ARBA00022962"/>
    </source>
</evidence>
<dbReference type="PANTHER" id="PTHR10937:SF0">
    <property type="entry name" value="GLUTAMINE--FRUCTOSE-6-PHOSPHATE TRANSAMINASE (ISOMERIZING)"/>
    <property type="match status" value="1"/>
</dbReference>
<dbReference type="NCBIfam" id="NF001484">
    <property type="entry name" value="PRK00331.1"/>
    <property type="match status" value="1"/>
</dbReference>
<feature type="active site" description="For Fru-6P isomerization activity" evidence="10">
    <location>
        <position position="627"/>
    </location>
</feature>
<dbReference type="GO" id="GO:0006002">
    <property type="term" value="P:fructose 6-phosphate metabolic process"/>
    <property type="evidence" value="ECO:0007669"/>
    <property type="project" value="TreeGrafter"/>
</dbReference>
<sequence>MSQDDKVNSIELYHLKIKNYTNFRKALITMCGIVGVIGNNKTTDILLNGLEKLEYRGYDSAGIYVNNQKGKDFLVKEVGKISKLENAVTDDVQGLVGIGHTRWATHGTPTVENAHPHFSADNRFYLVHNGVLTNFEELKTKYLADVKFSSQTDTEVAVQLVDHFAKEGLDGEAAFRKALSLIEGSYAFAMVDKEQPDRIFVAKNKSPLLIGLGDGFNVICSDAMAMLDQTHQFVEIHDGEVVILKKGSVEISKLDGTAVQRDPYTVDLDASDISKGTYEHYMLKEIDEQPNVMRKISQNYLNDDGTMNIDSKLLDEMKKADRLYIVAAGTSYHAGLVGQNIFEKIADVPVDVELGSEFGYHMPKLSKHPFFIFLSQSGETADSRQVLVKVNEMNLPSLTMTNVPNSTLSREATFTMELLAGPEIAVASTKAYTAQIAVEAVLAQALGQAKGIAIAKDFDVKKQLALAANGIQTIVDEKATIKQLTADFLTDQTDAFYIGRGIDYALSLEAALKLKEISYIHAEGFAAGELKHGTIALIENNTPVIAYVNDGVGASHTRGNIQEVKARGAHVLVIASQKYAEAGDQIIIPEIDELISPIISVVPAQLIAYYASLARGNDVDKPRNLAKSVTVE</sequence>
<evidence type="ECO:0000256" key="4">
    <source>
        <dbReference type="ARBA" id="ARBA00016090"/>
    </source>
</evidence>
<evidence type="ECO:0000256" key="8">
    <source>
        <dbReference type="ARBA" id="ARBA00022737"/>
    </source>
</evidence>
<organism evidence="13 14">
    <name type="scientific">Companilactobacillus nantensis DSM 16982</name>
    <dbReference type="NCBI Taxonomy" id="1423774"/>
    <lineage>
        <taxon>Bacteria</taxon>
        <taxon>Bacillati</taxon>
        <taxon>Bacillota</taxon>
        <taxon>Bacilli</taxon>
        <taxon>Lactobacillales</taxon>
        <taxon>Lactobacillaceae</taxon>
        <taxon>Companilactobacillus</taxon>
    </lineage>
</organism>
<dbReference type="GO" id="GO:0006487">
    <property type="term" value="P:protein N-linked glycosylation"/>
    <property type="evidence" value="ECO:0007669"/>
    <property type="project" value="TreeGrafter"/>
</dbReference>
<dbReference type="Pfam" id="PF01380">
    <property type="entry name" value="SIS"/>
    <property type="match status" value="2"/>
</dbReference>
<dbReference type="PATRIC" id="fig|1423774.3.peg.1468"/>
<evidence type="ECO:0000256" key="10">
    <source>
        <dbReference type="HAMAP-Rule" id="MF_00164"/>
    </source>
</evidence>
<dbReference type="Pfam" id="PF13522">
    <property type="entry name" value="GATase_6"/>
    <property type="match status" value="1"/>
</dbReference>
<dbReference type="EC" id="2.6.1.16" evidence="3 10"/>
<dbReference type="SUPFAM" id="SSF53697">
    <property type="entry name" value="SIS domain"/>
    <property type="match status" value="1"/>
</dbReference>
<dbReference type="GO" id="GO:0006047">
    <property type="term" value="P:UDP-N-acetylglucosamine metabolic process"/>
    <property type="evidence" value="ECO:0007669"/>
    <property type="project" value="TreeGrafter"/>
</dbReference>
<dbReference type="InterPro" id="IPR001347">
    <property type="entry name" value="SIS_dom"/>
</dbReference>
<feature type="initiator methionine" description="Removed" evidence="10">
    <location>
        <position position="30"/>
    </location>
</feature>
<dbReference type="InterPro" id="IPR046348">
    <property type="entry name" value="SIS_dom_sf"/>
</dbReference>
<dbReference type="InterPro" id="IPR035490">
    <property type="entry name" value="GlmS/FrlB_SIS"/>
</dbReference>
<dbReference type="FunFam" id="3.60.20.10:FF:000006">
    <property type="entry name" value="Glutamine--fructose-6-phosphate aminotransferase [isomerizing]"/>
    <property type="match status" value="1"/>
</dbReference>
<comment type="subunit">
    <text evidence="10">Homodimer.</text>
</comment>
<keyword evidence="8" id="KW-0677">Repeat</keyword>
<feature type="active site" description="Nucleophile; for GATase activity" evidence="10">
    <location>
        <position position="31"/>
    </location>
</feature>